<comment type="caution">
    <text evidence="1">The sequence shown here is derived from an EMBL/GenBank/DDBJ whole genome shotgun (WGS) entry which is preliminary data.</text>
</comment>
<gene>
    <name evidence="1" type="ORF">F3Y22_tig00111132pilonHSYRG00115</name>
</gene>
<dbReference type="InterPro" id="IPR045096">
    <property type="entry name" value="EDR2-like"/>
</dbReference>
<dbReference type="Proteomes" id="UP000436088">
    <property type="component" value="Unassembled WGS sequence"/>
</dbReference>
<dbReference type="AlphaFoldDB" id="A0A6A2YZN1"/>
<dbReference type="Gene3D" id="3.30.530.20">
    <property type="match status" value="1"/>
</dbReference>
<dbReference type="SUPFAM" id="SSF55961">
    <property type="entry name" value="Bet v1-like"/>
    <property type="match status" value="1"/>
</dbReference>
<organism evidence="1 2">
    <name type="scientific">Hibiscus syriacus</name>
    <name type="common">Rose of Sharon</name>
    <dbReference type="NCBI Taxonomy" id="106335"/>
    <lineage>
        <taxon>Eukaryota</taxon>
        <taxon>Viridiplantae</taxon>
        <taxon>Streptophyta</taxon>
        <taxon>Embryophyta</taxon>
        <taxon>Tracheophyta</taxon>
        <taxon>Spermatophyta</taxon>
        <taxon>Magnoliopsida</taxon>
        <taxon>eudicotyledons</taxon>
        <taxon>Gunneridae</taxon>
        <taxon>Pentapetalae</taxon>
        <taxon>rosids</taxon>
        <taxon>malvids</taxon>
        <taxon>Malvales</taxon>
        <taxon>Malvaceae</taxon>
        <taxon>Malvoideae</taxon>
        <taxon>Hibiscus</taxon>
    </lineage>
</organism>
<evidence type="ECO:0000313" key="1">
    <source>
        <dbReference type="EMBL" id="KAE8684355.1"/>
    </source>
</evidence>
<accession>A0A6A2YZN1</accession>
<keyword evidence="2" id="KW-1185">Reference proteome</keyword>
<reference evidence="1" key="1">
    <citation type="submission" date="2019-09" db="EMBL/GenBank/DDBJ databases">
        <title>Draft genome information of white flower Hibiscus syriacus.</title>
        <authorList>
            <person name="Kim Y.-M."/>
        </authorList>
    </citation>
    <scope>NUCLEOTIDE SEQUENCE [LARGE SCALE GENOMIC DNA]</scope>
    <source>
        <strain evidence="1">YM2019G1</strain>
    </source>
</reference>
<dbReference type="InterPro" id="IPR023393">
    <property type="entry name" value="START-like_dom_sf"/>
</dbReference>
<name>A0A6A2YZN1_HIBSY</name>
<dbReference type="PANTHER" id="PTHR12136:SF103">
    <property type="entry name" value="PROTEIN ENHANCED DISEASE RESISTANCE 2-LIKE"/>
    <property type="match status" value="1"/>
</dbReference>
<sequence length="309" mass="35550">MAEDSSCCQHWNDHPAIMAVGMVDETSEAIFLALMSLGPSRSEWDFCVYQGSVVECLEEHTDIIHKKLYSDWLPWNVGFEPNVPLSVLVVVILYHSMVHEKCPPQSGYVLALLKNFVLCFERFVLQKSIGRGYVITPVNRGQQSTVKRMLSIDWKFWKFYVRPSAARSLTISMLKRVAALRELFKGKQGNYSSKCLSREWLRHIHLPRTEKIDNNIDTESAEKIEEDDLIENEENRHRLSSKEGLHGLTRGGQGRRPSLLLWKLTPKGPDLNFTLQLVGRQFVVVLESWDLLPMSNMNTSMMVVRELEE</sequence>
<dbReference type="PANTHER" id="PTHR12136">
    <property type="entry name" value="ENHANCED DISEASE RESISTANCE-RELATED"/>
    <property type="match status" value="1"/>
</dbReference>
<protein>
    <submittedName>
        <fullName evidence="1">Pleckstrin (PH) and lipid-binding START domains-containing protein isoform 2</fullName>
    </submittedName>
</protein>
<evidence type="ECO:0000313" key="2">
    <source>
        <dbReference type="Proteomes" id="UP000436088"/>
    </source>
</evidence>
<dbReference type="EMBL" id="VEPZ02001241">
    <property type="protein sequence ID" value="KAE8684355.1"/>
    <property type="molecule type" value="Genomic_DNA"/>
</dbReference>
<proteinExistence type="predicted"/>